<keyword evidence="3" id="KW-1185">Reference proteome</keyword>
<dbReference type="PANTHER" id="PTHR33710">
    <property type="entry name" value="BNAC02G09200D PROTEIN"/>
    <property type="match status" value="1"/>
</dbReference>
<sequence length="562" mass="65562">MLNKHQKFFLIALLEPFQDTRQIQKYKRRLGMQYVNSNSNGQIWLTMQDGKQFLTTIVYAKCSAGERLELWDELYSINYNLSMPWLVGGDFNVILSNEEKIGGLPVYPQEVEDFACCNTHWNGRSDEECIFKRLDRVLYNQDLNELLGYIELQHLSRTGSDHALLLLSCVGCDQNVSRPFRFLKFWTERDDFKEVVKEFWGSTLNSDIFIDWKLKMKRTKLAFSKWSKENFGDIFNQVQIREKIVRIKEDLFEEHPNSANRVILQHAQHISPIVSTGDNELLKILLEDDEVKRVVLGSDHNSGESDIAWWMPNSSGKFTVRSAWELIRQRSNPIEGAAGIPGPFVQLRQVIKKWWEFDGVTKLKPLYKAVPAFIVWQVWKRWNVLKHGGKMSRHSMEMEINKNVYLMTKVRYPWLVEVPKSWPLIVRFLEAYSPILTSRVIRWRCPEESTFKCNTDGSSRPVLGTSAMAFCVRNHQGYLMYAKAKSISLCTALEAETKAFSRGILYCLEHNFMPLVMETDSLIIKKVLDGIWEIPWSIAVEIRVVKRAMENSTTMIEHTYRE</sequence>
<dbReference type="InterPro" id="IPR036397">
    <property type="entry name" value="RNaseH_sf"/>
</dbReference>
<evidence type="ECO:0000313" key="3">
    <source>
        <dbReference type="Proteomes" id="UP000826656"/>
    </source>
</evidence>
<accession>A0ABQ7VVI7</accession>
<dbReference type="CDD" id="cd06222">
    <property type="entry name" value="RNase_H_like"/>
    <property type="match status" value="1"/>
</dbReference>
<name>A0ABQ7VVI7_SOLTU</name>
<evidence type="ECO:0000259" key="1">
    <source>
        <dbReference type="Pfam" id="PF13456"/>
    </source>
</evidence>
<proteinExistence type="predicted"/>
<reference evidence="2 3" key="1">
    <citation type="journal article" date="2021" name="bioRxiv">
        <title>Chromosome-scale and haplotype-resolved genome assembly of a tetraploid potato cultivar.</title>
        <authorList>
            <person name="Sun H."/>
            <person name="Jiao W.-B."/>
            <person name="Krause K."/>
            <person name="Campoy J.A."/>
            <person name="Goel M."/>
            <person name="Folz-Donahue K."/>
            <person name="Kukat C."/>
            <person name="Huettel B."/>
            <person name="Schneeberger K."/>
        </authorList>
    </citation>
    <scope>NUCLEOTIDE SEQUENCE [LARGE SCALE GENOMIC DNA]</scope>
    <source>
        <strain evidence="2">SolTubOtavaFocal</strain>
        <tissue evidence="2">Leaves</tissue>
    </source>
</reference>
<organism evidence="2 3">
    <name type="scientific">Solanum tuberosum</name>
    <name type="common">Potato</name>
    <dbReference type="NCBI Taxonomy" id="4113"/>
    <lineage>
        <taxon>Eukaryota</taxon>
        <taxon>Viridiplantae</taxon>
        <taxon>Streptophyta</taxon>
        <taxon>Embryophyta</taxon>
        <taxon>Tracheophyta</taxon>
        <taxon>Spermatophyta</taxon>
        <taxon>Magnoliopsida</taxon>
        <taxon>eudicotyledons</taxon>
        <taxon>Gunneridae</taxon>
        <taxon>Pentapetalae</taxon>
        <taxon>asterids</taxon>
        <taxon>lamiids</taxon>
        <taxon>Solanales</taxon>
        <taxon>Solanaceae</taxon>
        <taxon>Solanoideae</taxon>
        <taxon>Solaneae</taxon>
        <taxon>Solanum</taxon>
    </lineage>
</organism>
<dbReference type="SUPFAM" id="SSF53098">
    <property type="entry name" value="Ribonuclease H-like"/>
    <property type="match status" value="1"/>
</dbReference>
<feature type="domain" description="RNase H type-1" evidence="1">
    <location>
        <begin position="454"/>
        <end position="562"/>
    </location>
</feature>
<dbReference type="PANTHER" id="PTHR33710:SF79">
    <property type="entry name" value="OS06G0205337 PROTEIN"/>
    <property type="match status" value="1"/>
</dbReference>
<gene>
    <name evidence="2" type="ORF">KY290_015745</name>
</gene>
<dbReference type="SUPFAM" id="SSF56219">
    <property type="entry name" value="DNase I-like"/>
    <property type="match status" value="1"/>
</dbReference>
<dbReference type="Pfam" id="PF13456">
    <property type="entry name" value="RVT_3"/>
    <property type="match status" value="1"/>
</dbReference>
<dbReference type="InterPro" id="IPR002156">
    <property type="entry name" value="RNaseH_domain"/>
</dbReference>
<dbReference type="Proteomes" id="UP000826656">
    <property type="component" value="Unassembled WGS sequence"/>
</dbReference>
<dbReference type="InterPro" id="IPR044730">
    <property type="entry name" value="RNase_H-like_dom_plant"/>
</dbReference>
<dbReference type="EMBL" id="JAIVGD010000011">
    <property type="protein sequence ID" value="KAH0771764.1"/>
    <property type="molecule type" value="Genomic_DNA"/>
</dbReference>
<dbReference type="InterPro" id="IPR012337">
    <property type="entry name" value="RNaseH-like_sf"/>
</dbReference>
<protein>
    <recommendedName>
        <fullName evidence="1">RNase H type-1 domain-containing protein</fullName>
    </recommendedName>
</protein>
<evidence type="ECO:0000313" key="2">
    <source>
        <dbReference type="EMBL" id="KAH0771764.1"/>
    </source>
</evidence>
<dbReference type="Gene3D" id="3.30.420.10">
    <property type="entry name" value="Ribonuclease H-like superfamily/Ribonuclease H"/>
    <property type="match status" value="1"/>
</dbReference>
<dbReference type="Gene3D" id="3.60.10.10">
    <property type="entry name" value="Endonuclease/exonuclease/phosphatase"/>
    <property type="match status" value="1"/>
</dbReference>
<comment type="caution">
    <text evidence="2">The sequence shown here is derived from an EMBL/GenBank/DDBJ whole genome shotgun (WGS) entry which is preliminary data.</text>
</comment>
<dbReference type="InterPro" id="IPR036691">
    <property type="entry name" value="Endo/exonu/phosph_ase_sf"/>
</dbReference>